<dbReference type="Proteomes" id="UP000004358">
    <property type="component" value="Unassembled WGS sequence"/>
</dbReference>
<organism evidence="1 2">
    <name type="scientific">Blastopirellula marina DSM 3645</name>
    <dbReference type="NCBI Taxonomy" id="314230"/>
    <lineage>
        <taxon>Bacteria</taxon>
        <taxon>Pseudomonadati</taxon>
        <taxon>Planctomycetota</taxon>
        <taxon>Planctomycetia</taxon>
        <taxon>Pirellulales</taxon>
        <taxon>Pirellulaceae</taxon>
        <taxon>Blastopirellula</taxon>
    </lineage>
</organism>
<protein>
    <submittedName>
        <fullName evidence="1">Molybdopterin biosynthesis protein MoeB</fullName>
    </submittedName>
</protein>
<evidence type="ECO:0000313" key="1">
    <source>
        <dbReference type="EMBL" id="EAQ80395.1"/>
    </source>
</evidence>
<proteinExistence type="predicted"/>
<gene>
    <name evidence="1" type="ORF">DSM3645_11137</name>
</gene>
<comment type="caution">
    <text evidence="1">The sequence shown here is derived from an EMBL/GenBank/DDBJ whole genome shotgun (WGS) entry which is preliminary data.</text>
</comment>
<sequence length="278" mass="30081">MTPDPLANSWTIRQGATSEARVELWIEGPVDHDTRIEGPSNAFAQTLTAKYRVEKVDGGPAPFRAVLPEPNFWTPRTPSCYHITGAAQPFGIRDLHVRGSQLRLEDHRFVLRAAAATQNELIDFAPWRTSGMAAIVAAPSQELCERALLAGVYLIADLSDAHHNDIASEVARLAAWASIAMAILPGRIQLPDIKRAAPHLPLACLGEEATPDWADVVINCLEESIALTTPNGDLPEILWRCQSASAVTPAELRVECDRLQAEVVGASNFSGLWVGSVG</sequence>
<name>A3ZSW9_9BACT</name>
<dbReference type="STRING" id="314230.DSM3645_11137"/>
<dbReference type="EMBL" id="AANZ01000009">
    <property type="protein sequence ID" value="EAQ80395.1"/>
    <property type="molecule type" value="Genomic_DNA"/>
</dbReference>
<evidence type="ECO:0000313" key="2">
    <source>
        <dbReference type="Proteomes" id="UP000004358"/>
    </source>
</evidence>
<dbReference type="RefSeq" id="WP_002655824.1">
    <property type="nucleotide sequence ID" value="NZ_CH672377.1"/>
</dbReference>
<dbReference type="AlphaFoldDB" id="A3ZSW9"/>
<dbReference type="OrthoDB" id="276862at2"/>
<accession>A3ZSW9</accession>
<reference evidence="1 2" key="1">
    <citation type="submission" date="2006-02" db="EMBL/GenBank/DDBJ databases">
        <authorList>
            <person name="Amann R."/>
            <person name="Ferriera S."/>
            <person name="Johnson J."/>
            <person name="Kravitz S."/>
            <person name="Halpern A."/>
            <person name="Remington K."/>
            <person name="Beeson K."/>
            <person name="Tran B."/>
            <person name="Rogers Y.-H."/>
            <person name="Friedman R."/>
            <person name="Venter J.C."/>
        </authorList>
    </citation>
    <scope>NUCLEOTIDE SEQUENCE [LARGE SCALE GENOMIC DNA]</scope>
    <source>
        <strain evidence="1 2">DSM 3645</strain>
    </source>
</reference>
<dbReference type="HOGENOM" id="CLU_999891_0_0_0"/>